<evidence type="ECO:0000313" key="13">
    <source>
        <dbReference type="Proteomes" id="UP000223578"/>
    </source>
</evidence>
<evidence type="ECO:0000256" key="7">
    <source>
        <dbReference type="ARBA" id="ARBA00022931"/>
    </source>
</evidence>
<evidence type="ECO:0000256" key="10">
    <source>
        <dbReference type="ARBA" id="ARBA00023258"/>
    </source>
</evidence>
<keyword evidence="6" id="KW-0694">RNA-binding</keyword>
<keyword evidence="9" id="KW-1035">Host cytoplasm</keyword>
<sequence length="94" mass="11132">NQLDPIKLNEDSYVLLNYEINWNVMNVLINSIGKVPKILTLSDVISILRIIIYDWFDIRFMRNTPMTTFTVNKLKQLYEKDRTAEYDSDISDVE</sequence>
<evidence type="ECO:0000256" key="5">
    <source>
        <dbReference type="ARBA" id="ARBA00022811"/>
    </source>
</evidence>
<organism evidence="12 13">
    <name type="scientific">Human rotavirus A</name>
    <dbReference type="NCBI Taxonomy" id="10941"/>
    <lineage>
        <taxon>Viruses</taxon>
        <taxon>Riboviria</taxon>
        <taxon>Orthornavirae</taxon>
        <taxon>Duplornaviricota</taxon>
        <taxon>Resentoviricetes</taxon>
        <taxon>Reovirales</taxon>
        <taxon>Sedoreoviridae</taxon>
        <taxon>Rotavirus</taxon>
        <taxon>Rotavirus alphagastroenteritidis</taxon>
        <taxon>Rotavirus A</taxon>
    </lineage>
</organism>
<name>A0A0B4U208_9REOV</name>
<dbReference type="GO" id="GO:0039557">
    <property type="term" value="P:symbiont-mediated suppression of host cytoplasmic pattern recognition receptor signaling pathway via inhibition of IRF7 activity"/>
    <property type="evidence" value="ECO:0007669"/>
    <property type="project" value="UniProtKB-KW"/>
</dbReference>
<evidence type="ECO:0000313" key="12">
    <source>
        <dbReference type="EMBL" id="AJC00367.1"/>
    </source>
</evidence>
<dbReference type="InterPro" id="IPR002148">
    <property type="entry name" value="Rotavirus_NSP1"/>
</dbReference>
<feature type="non-terminal residue" evidence="12">
    <location>
        <position position="1"/>
    </location>
</feature>
<dbReference type="GO" id="GO:0003723">
    <property type="term" value="F:RNA binding"/>
    <property type="evidence" value="ECO:0007669"/>
    <property type="project" value="UniProtKB-KW"/>
</dbReference>
<evidence type="ECO:0000256" key="2">
    <source>
        <dbReference type="ARBA" id="ARBA00022581"/>
    </source>
</evidence>
<accession>A0A0B4U208</accession>
<dbReference type="EMBL" id="KM660110">
    <property type="protein sequence ID" value="AJC00367.1"/>
    <property type="molecule type" value="Genomic_RNA"/>
</dbReference>
<keyword evidence="7" id="KW-1092">Inhibition of host IRF3 by virus</keyword>
<reference evidence="12 13" key="1">
    <citation type="journal article" date="2014" name="Infect. Genet. Evol.">
        <title>Full genome characterization of human Rotavirus A strains isolated in Cameroon, 2010-2011: diverse combinations of the G and P genes and lack of reassortment of the backbone genes.</title>
        <authorList>
            <person name="Ndze V.N."/>
            <person name="Esona M.D."/>
            <person name="Achidi E.A."/>
            <person name="Gonsu K.H."/>
            <person name="Doro R."/>
            <person name="Marton S."/>
            <person name="Farkas S."/>
            <person name="Ngeng M.B."/>
            <person name="Ngu A.F."/>
            <person name="Obama-Abena M.T."/>
            <person name="Banyai K."/>
        </authorList>
    </citation>
    <scope>NUCLEOTIDE SEQUENCE [LARGE SCALE GENOMIC DNA]</scope>
    <source>
        <strain evidence="12 13">RVA/Human-wt/CMR/MA228/2011/G6P6</strain>
    </source>
</reference>
<evidence type="ECO:0000256" key="8">
    <source>
        <dbReference type="ARBA" id="ARBA00023111"/>
    </source>
</evidence>
<keyword evidence="2" id="KW-0945">Host-virus interaction</keyword>
<evidence type="ECO:0000256" key="1">
    <source>
        <dbReference type="ARBA" id="ARBA00022482"/>
    </source>
</evidence>
<dbReference type="GO" id="GO:0046872">
    <property type="term" value="F:metal ion binding"/>
    <property type="evidence" value="ECO:0007669"/>
    <property type="project" value="UniProtKB-KW"/>
</dbReference>
<keyword evidence="3" id="KW-1090">Inhibition of host innate immune response by virus</keyword>
<keyword evidence="11" id="KW-0899">Viral immunoevasion</keyword>
<evidence type="ECO:0000256" key="11">
    <source>
        <dbReference type="ARBA" id="ARBA00023280"/>
    </source>
</evidence>
<dbReference type="GO" id="GO:0039548">
    <property type="term" value="P:symbiont-mediated suppression of host cytoplasmic pattern recognition receptor signaling pathway via inhibition of IRF3 activity"/>
    <property type="evidence" value="ECO:0007669"/>
    <property type="project" value="UniProtKB-KW"/>
</dbReference>
<proteinExistence type="predicted"/>
<protein>
    <submittedName>
        <fullName evidence="12">NSP1</fullName>
    </submittedName>
</protein>
<keyword evidence="5" id="KW-1093">Inhibition of host IRF7 by virus</keyword>
<dbReference type="Pfam" id="PF00981">
    <property type="entry name" value="Rota_NS53"/>
    <property type="match status" value="1"/>
</dbReference>
<keyword evidence="1" id="KW-1113">Inhibition of host RLR pathway by virus</keyword>
<evidence type="ECO:0000256" key="6">
    <source>
        <dbReference type="ARBA" id="ARBA00022884"/>
    </source>
</evidence>
<keyword evidence="4" id="KW-0479">Metal-binding</keyword>
<keyword evidence="10" id="KW-0922">Interferon antiviral system evasion</keyword>
<evidence type="ECO:0000256" key="3">
    <source>
        <dbReference type="ARBA" id="ARBA00022632"/>
    </source>
</evidence>
<dbReference type="Proteomes" id="UP000223578">
    <property type="component" value="Genome"/>
</dbReference>
<evidence type="ECO:0000256" key="4">
    <source>
        <dbReference type="ARBA" id="ARBA00022723"/>
    </source>
</evidence>
<keyword evidence="8" id="KW-1037">Host cytoskeleton</keyword>
<evidence type="ECO:0000256" key="9">
    <source>
        <dbReference type="ARBA" id="ARBA00023200"/>
    </source>
</evidence>